<dbReference type="Proteomes" id="UP000576550">
    <property type="component" value="Unassembled WGS sequence"/>
</dbReference>
<evidence type="ECO:0000256" key="1">
    <source>
        <dbReference type="SAM" id="Phobius"/>
    </source>
</evidence>
<feature type="transmembrane region" description="Helical" evidence="1">
    <location>
        <begin position="330"/>
        <end position="346"/>
    </location>
</feature>
<feature type="transmembrane region" description="Helical" evidence="1">
    <location>
        <begin position="265"/>
        <end position="285"/>
    </location>
</feature>
<proteinExistence type="predicted"/>
<evidence type="ECO:0000259" key="2">
    <source>
        <dbReference type="Pfam" id="PF26514"/>
    </source>
</evidence>
<keyword evidence="1" id="KW-0472">Membrane</keyword>
<dbReference type="InterPro" id="IPR058486">
    <property type="entry name" value="DUF8173"/>
</dbReference>
<sequence>MKKRFSLLVPILTMFLIFGVFAPKRADAAEFSFEKEFVLEQEESVEDNLYIFSDSVDITGRVNGDLFIFAEKIKMDGYVTGNLYTFSNTVELGTKSRILGDLYTFGYNVNMDGEISGKATVFAYMQKHNGSTFKDLTSFTAQSLISGKVGDDLRVFAGKTAIDANIAGEAIVISEKYEIDEKKVGREIYDAKKIDEIAKSQGFDKSKQEKEPTQQEKFLKTFKNTVISSTALLLAGVFLIYLTPVKTGAIVKKITGSTTEFLKSFGLGIAIFLCAGIPVVMLFVTVVGMPIAMLLLAFMVFVGIFGRLWVELAIGSEILGLFKIKEYRPFKSLLIGRVLSSLISFIPVVSGIYSSVLVCTAMGAFVRMKADALKVQKEISKKAKVVKK</sequence>
<keyword evidence="1" id="KW-1133">Transmembrane helix</keyword>
<organism evidence="3 4">
    <name type="scientific">Candidatus Dojkabacteria bacterium</name>
    <dbReference type="NCBI Taxonomy" id="2099670"/>
    <lineage>
        <taxon>Bacteria</taxon>
        <taxon>Candidatus Dojkabacteria</taxon>
    </lineage>
</organism>
<comment type="caution">
    <text evidence="3">The sequence shown here is derived from an EMBL/GenBank/DDBJ whole genome shotgun (WGS) entry which is preliminary data.</text>
</comment>
<feature type="transmembrane region" description="Helical" evidence="1">
    <location>
        <begin position="226"/>
        <end position="244"/>
    </location>
</feature>
<reference evidence="3 4" key="1">
    <citation type="journal article" date="2020" name="Biotechnol. Biofuels">
        <title>New insights from the biogas microbiome by comprehensive genome-resolved metagenomics of nearly 1600 species originating from multiple anaerobic digesters.</title>
        <authorList>
            <person name="Campanaro S."/>
            <person name="Treu L."/>
            <person name="Rodriguez-R L.M."/>
            <person name="Kovalovszki A."/>
            <person name="Ziels R.M."/>
            <person name="Maus I."/>
            <person name="Zhu X."/>
            <person name="Kougias P.G."/>
            <person name="Basile A."/>
            <person name="Luo G."/>
            <person name="Schluter A."/>
            <person name="Konstantinidis K.T."/>
            <person name="Angelidaki I."/>
        </authorList>
    </citation>
    <scope>NUCLEOTIDE SEQUENCE [LARGE SCALE GENOMIC DNA]</scope>
    <source>
        <strain evidence="3">AS05jafATM_89</strain>
    </source>
</reference>
<name>A0A832QC08_9BACT</name>
<evidence type="ECO:0000313" key="4">
    <source>
        <dbReference type="Proteomes" id="UP000576550"/>
    </source>
</evidence>
<feature type="domain" description="DUF8173" evidence="2">
    <location>
        <begin position="213"/>
        <end position="367"/>
    </location>
</feature>
<gene>
    <name evidence="3" type="ORF">GX533_00985</name>
</gene>
<accession>A0A832QC08</accession>
<dbReference type="Pfam" id="PF26514">
    <property type="entry name" value="DUF8173"/>
    <property type="match status" value="1"/>
</dbReference>
<dbReference type="AlphaFoldDB" id="A0A832QC08"/>
<protein>
    <recommendedName>
        <fullName evidence="2">DUF8173 domain-containing protein</fullName>
    </recommendedName>
</protein>
<evidence type="ECO:0000313" key="3">
    <source>
        <dbReference type="EMBL" id="HHX99245.1"/>
    </source>
</evidence>
<feature type="transmembrane region" description="Helical" evidence="1">
    <location>
        <begin position="291"/>
        <end position="310"/>
    </location>
</feature>
<keyword evidence="1" id="KW-0812">Transmembrane</keyword>
<dbReference type="EMBL" id="DUTP01000002">
    <property type="protein sequence ID" value="HHX99245.1"/>
    <property type="molecule type" value="Genomic_DNA"/>
</dbReference>